<dbReference type="Proteomes" id="UP001153636">
    <property type="component" value="Chromosome 12"/>
</dbReference>
<evidence type="ECO:0000256" key="1">
    <source>
        <dbReference type="SAM" id="MobiDB-lite"/>
    </source>
</evidence>
<name>A0A9P0CIV6_9CUCU</name>
<organism evidence="2 3">
    <name type="scientific">Psylliodes chrysocephalus</name>
    <dbReference type="NCBI Taxonomy" id="3402493"/>
    <lineage>
        <taxon>Eukaryota</taxon>
        <taxon>Metazoa</taxon>
        <taxon>Ecdysozoa</taxon>
        <taxon>Arthropoda</taxon>
        <taxon>Hexapoda</taxon>
        <taxon>Insecta</taxon>
        <taxon>Pterygota</taxon>
        <taxon>Neoptera</taxon>
        <taxon>Endopterygota</taxon>
        <taxon>Coleoptera</taxon>
        <taxon>Polyphaga</taxon>
        <taxon>Cucujiformia</taxon>
        <taxon>Chrysomeloidea</taxon>
        <taxon>Chrysomelidae</taxon>
        <taxon>Galerucinae</taxon>
        <taxon>Alticini</taxon>
        <taxon>Psylliodes</taxon>
    </lineage>
</organism>
<feature type="region of interest" description="Disordered" evidence="1">
    <location>
        <begin position="223"/>
        <end position="370"/>
    </location>
</feature>
<dbReference type="OrthoDB" id="660555at2759"/>
<gene>
    <name evidence="2" type="ORF">PSYICH_LOCUS3456</name>
</gene>
<sequence length="370" mass="41389">MLYPKFFKLPALNFYFCFRGPNVSVLHLRSTSEPWETNTNPTYSSTTSYSTKNYFTRGTASSLPPLTKHQSLSGPSAAYKWHNSPSFHNTAEVNTPEMFVGNVKRELSPVRWHDREVDGVYLNKSGWVQVEQRSLDESKRFSSVDISKLPPKKAHGKLSDYHFNSEPANERPSMLSFQSTDYNRKSASPSPPPESPSVTPIISPPPAFQDKVEKGLIRRSRTFFGKTPFLPRSNAIEDSDASPPTTPQWKSTGKSPPSPLWNPSGKPIPSPQWKTKSTPGSLWNSREKSPSSPKWKSVDNGPPSPLWNAKKSPPSPLWQRPREKSPPPSPLWNQNRKSPPSPLWNISENSPPIAQWKVSPSTSVAAEDSS</sequence>
<reference evidence="2" key="1">
    <citation type="submission" date="2022-01" db="EMBL/GenBank/DDBJ databases">
        <authorList>
            <person name="King R."/>
        </authorList>
    </citation>
    <scope>NUCLEOTIDE SEQUENCE</scope>
</reference>
<feature type="compositionally biased region" description="Polar residues" evidence="1">
    <location>
        <begin position="272"/>
        <end position="294"/>
    </location>
</feature>
<evidence type="ECO:0000313" key="2">
    <source>
        <dbReference type="EMBL" id="CAH1102271.1"/>
    </source>
</evidence>
<accession>A0A9P0CIV6</accession>
<feature type="region of interest" description="Disordered" evidence="1">
    <location>
        <begin position="154"/>
        <end position="208"/>
    </location>
</feature>
<feature type="compositionally biased region" description="Pro residues" evidence="1">
    <location>
        <begin position="256"/>
        <end position="270"/>
    </location>
</feature>
<dbReference type="AlphaFoldDB" id="A0A9P0CIV6"/>
<evidence type="ECO:0000313" key="3">
    <source>
        <dbReference type="Proteomes" id="UP001153636"/>
    </source>
</evidence>
<keyword evidence="3" id="KW-1185">Reference proteome</keyword>
<dbReference type="EMBL" id="OV651824">
    <property type="protein sequence ID" value="CAH1102271.1"/>
    <property type="molecule type" value="Genomic_DNA"/>
</dbReference>
<proteinExistence type="predicted"/>
<protein>
    <submittedName>
        <fullName evidence="2">Uncharacterized protein</fullName>
    </submittedName>
</protein>
<feature type="compositionally biased region" description="Polar residues" evidence="1">
    <location>
        <begin position="331"/>
        <end position="364"/>
    </location>
</feature>